<dbReference type="InterPro" id="IPR001387">
    <property type="entry name" value="Cro/C1-type_HTH"/>
</dbReference>
<dbReference type="Pfam" id="PF01381">
    <property type="entry name" value="HTH_3"/>
    <property type="match status" value="1"/>
</dbReference>
<organism evidence="3 4">
    <name type="scientific">Leptospira noguchii</name>
    <dbReference type="NCBI Taxonomy" id="28182"/>
    <lineage>
        <taxon>Bacteria</taxon>
        <taxon>Pseudomonadati</taxon>
        <taxon>Spirochaetota</taxon>
        <taxon>Spirochaetia</taxon>
        <taxon>Leptospirales</taxon>
        <taxon>Leptospiraceae</taxon>
        <taxon>Leptospira</taxon>
    </lineage>
</organism>
<dbReference type="SMART" id="SM00530">
    <property type="entry name" value="HTH_XRE"/>
    <property type="match status" value="1"/>
</dbReference>
<sequence length="127" mass="14868">MELTEYVAKALRRLREAYDAGKGISQTDLAKKLSKTPNTISRWETGEYKPRIEDLYELAKFFRVSILEFLPNDRSESEVKLEALFRSANSLDEEDREELRRFAEFRLAQKKYKTTGKSQAAAKKRKK</sequence>
<dbReference type="CDD" id="cd00093">
    <property type="entry name" value="HTH_XRE"/>
    <property type="match status" value="1"/>
</dbReference>
<dbReference type="GO" id="GO:0003677">
    <property type="term" value="F:DNA binding"/>
    <property type="evidence" value="ECO:0007669"/>
    <property type="project" value="UniProtKB-KW"/>
</dbReference>
<protein>
    <submittedName>
        <fullName evidence="3">Helix-turn-helix domain-containing protein</fullName>
    </submittedName>
</protein>
<dbReference type="PANTHER" id="PTHR46558">
    <property type="entry name" value="TRACRIPTIONAL REGULATORY PROTEIN-RELATED-RELATED"/>
    <property type="match status" value="1"/>
</dbReference>
<dbReference type="Gene3D" id="1.10.260.40">
    <property type="entry name" value="lambda repressor-like DNA-binding domains"/>
    <property type="match status" value="1"/>
</dbReference>
<dbReference type="EMBL" id="CP091957">
    <property type="protein sequence ID" value="UOG57910.1"/>
    <property type="molecule type" value="Genomic_DNA"/>
</dbReference>
<reference evidence="3" key="1">
    <citation type="submission" date="2022-02" db="EMBL/GenBank/DDBJ databases">
        <title>The genetically variable rfb locus in Leptospira is a mobile cassette and a molecular signature of serovar identity.</title>
        <authorList>
            <person name="Nieves C."/>
            <person name="Vincent A.T."/>
            <person name="Zarantonelli L."/>
            <person name="Picardeau M."/>
            <person name="Veyrier F.J."/>
            <person name="Buschiazzo A."/>
        </authorList>
    </citation>
    <scope>NUCLEOTIDE SEQUENCE</scope>
    <source>
        <strain evidence="3">IP1512017</strain>
    </source>
</reference>
<evidence type="ECO:0000313" key="3">
    <source>
        <dbReference type="EMBL" id="UOG57910.1"/>
    </source>
</evidence>
<dbReference type="RefSeq" id="WP_243815911.1">
    <property type="nucleotide sequence ID" value="NZ_CP091957.1"/>
</dbReference>
<dbReference type="AlphaFoldDB" id="A0AAE9GL36"/>
<dbReference type="Proteomes" id="UP000829829">
    <property type="component" value="Chromosome 1"/>
</dbReference>
<keyword evidence="1" id="KW-0238">DNA-binding</keyword>
<dbReference type="PROSITE" id="PS50943">
    <property type="entry name" value="HTH_CROC1"/>
    <property type="match status" value="1"/>
</dbReference>
<dbReference type="SUPFAM" id="SSF47413">
    <property type="entry name" value="lambda repressor-like DNA-binding domains"/>
    <property type="match status" value="1"/>
</dbReference>
<evidence type="ECO:0000259" key="2">
    <source>
        <dbReference type="PROSITE" id="PS50943"/>
    </source>
</evidence>
<name>A0AAE9GL36_9LEPT</name>
<feature type="domain" description="HTH cro/C1-type" evidence="2">
    <location>
        <begin position="11"/>
        <end position="69"/>
    </location>
</feature>
<proteinExistence type="predicted"/>
<accession>A0AAE9GL36</accession>
<dbReference type="PANTHER" id="PTHR46558:SF11">
    <property type="entry name" value="HTH-TYPE TRANSCRIPTIONAL REGULATOR XRE"/>
    <property type="match status" value="1"/>
</dbReference>
<gene>
    <name evidence="3" type="ORF">MAL03_07275</name>
</gene>
<evidence type="ECO:0000256" key="1">
    <source>
        <dbReference type="ARBA" id="ARBA00023125"/>
    </source>
</evidence>
<evidence type="ECO:0000313" key="4">
    <source>
        <dbReference type="Proteomes" id="UP000829829"/>
    </source>
</evidence>
<dbReference type="InterPro" id="IPR010982">
    <property type="entry name" value="Lambda_DNA-bd_dom_sf"/>
</dbReference>